<protein>
    <submittedName>
        <fullName evidence="1">Uncharacterized protein</fullName>
    </submittedName>
</protein>
<accession>A0AAE9Y7Y4</accession>
<keyword evidence="2" id="KW-1185">Reference proteome</keyword>
<dbReference type="KEGG" id="ima:PO878_08025"/>
<sequence>MDTPATSSPSAPAPAPAPCDLSTQCGHCGGPMRPEHAHYRCTSCGQRDSCCDGPY</sequence>
<gene>
    <name evidence="1" type="ORF">PO878_08025</name>
</gene>
<dbReference type="RefSeq" id="WP_272738191.1">
    <property type="nucleotide sequence ID" value="NZ_CP116942.1"/>
</dbReference>
<dbReference type="AlphaFoldDB" id="A0AAE9Y7Y4"/>
<evidence type="ECO:0000313" key="2">
    <source>
        <dbReference type="Proteomes" id="UP001216390"/>
    </source>
</evidence>
<proteinExistence type="predicted"/>
<organism evidence="1 2">
    <name type="scientific">Iamia majanohamensis</name>
    <dbReference type="NCBI Taxonomy" id="467976"/>
    <lineage>
        <taxon>Bacteria</taxon>
        <taxon>Bacillati</taxon>
        <taxon>Actinomycetota</taxon>
        <taxon>Acidimicrobiia</taxon>
        <taxon>Acidimicrobiales</taxon>
        <taxon>Iamiaceae</taxon>
        <taxon>Iamia</taxon>
    </lineage>
</organism>
<dbReference type="EMBL" id="CP116942">
    <property type="protein sequence ID" value="WCO68675.1"/>
    <property type="molecule type" value="Genomic_DNA"/>
</dbReference>
<dbReference type="Proteomes" id="UP001216390">
    <property type="component" value="Chromosome"/>
</dbReference>
<reference evidence="1" key="1">
    <citation type="submission" date="2023-01" db="EMBL/GenBank/DDBJ databases">
        <title>The diversity of Class Acidimicrobiia in South China Sea sediment environments and the proposal of Iamia marina sp. nov., a novel species of the genus Iamia.</title>
        <authorList>
            <person name="He Y."/>
            <person name="Tian X."/>
        </authorList>
    </citation>
    <scope>NUCLEOTIDE SEQUENCE</scope>
    <source>
        <strain evidence="1">DSM 19957</strain>
    </source>
</reference>
<name>A0AAE9Y7Y4_9ACTN</name>
<evidence type="ECO:0000313" key="1">
    <source>
        <dbReference type="EMBL" id="WCO68675.1"/>
    </source>
</evidence>